<evidence type="ECO:0000313" key="9">
    <source>
        <dbReference type="Proteomes" id="UP000085678"/>
    </source>
</evidence>
<feature type="transmembrane region" description="Helical" evidence="8">
    <location>
        <begin position="113"/>
        <end position="133"/>
    </location>
</feature>
<dbReference type="PANTHER" id="PTHR20855:SF3">
    <property type="entry name" value="LD03007P"/>
    <property type="match status" value="1"/>
</dbReference>
<dbReference type="GO" id="GO:0005886">
    <property type="term" value="C:plasma membrane"/>
    <property type="evidence" value="ECO:0007669"/>
    <property type="project" value="UniProtKB-SubCell"/>
</dbReference>
<dbReference type="AlphaFoldDB" id="A0A1S3J2F0"/>
<feature type="transmembrane region" description="Helical" evidence="8">
    <location>
        <begin position="222"/>
        <end position="243"/>
    </location>
</feature>
<evidence type="ECO:0000256" key="4">
    <source>
        <dbReference type="ARBA" id="ARBA00022692"/>
    </source>
</evidence>
<gene>
    <name evidence="10" type="primary">LOC106169619</name>
</gene>
<protein>
    <submittedName>
        <fullName evidence="10">Monocyte to macrophage differentiation factor isoform X1</fullName>
    </submittedName>
</protein>
<keyword evidence="6 8" id="KW-0472">Membrane</keyword>
<evidence type="ECO:0000256" key="1">
    <source>
        <dbReference type="ARBA" id="ARBA00004651"/>
    </source>
</evidence>
<dbReference type="KEGG" id="lak:106169619"/>
<comment type="similarity">
    <text evidence="2">Belongs to the ADIPOR family.</text>
</comment>
<dbReference type="NCBIfam" id="TIGR01065">
    <property type="entry name" value="hlyIII"/>
    <property type="match status" value="1"/>
</dbReference>
<keyword evidence="4 8" id="KW-0812">Transmembrane</keyword>
<dbReference type="PANTHER" id="PTHR20855">
    <property type="entry name" value="ADIPOR/PROGESTIN RECEPTOR-RELATED"/>
    <property type="match status" value="1"/>
</dbReference>
<evidence type="ECO:0000256" key="2">
    <source>
        <dbReference type="ARBA" id="ARBA00007018"/>
    </source>
</evidence>
<evidence type="ECO:0000256" key="8">
    <source>
        <dbReference type="SAM" id="Phobius"/>
    </source>
</evidence>
<keyword evidence="9" id="KW-1185">Reference proteome</keyword>
<feature type="binding site" evidence="7">
    <location>
        <position position="224"/>
    </location>
    <ligand>
        <name>Zn(2+)</name>
        <dbReference type="ChEBI" id="CHEBI:29105"/>
    </ligand>
</feature>
<proteinExistence type="inferred from homology"/>
<accession>A0A1S3J2F0</accession>
<dbReference type="Proteomes" id="UP000085678">
    <property type="component" value="Unplaced"/>
</dbReference>
<dbReference type="GO" id="GO:0046872">
    <property type="term" value="F:metal ion binding"/>
    <property type="evidence" value="ECO:0007669"/>
    <property type="project" value="UniProtKB-KW"/>
</dbReference>
<organism evidence="9 10">
    <name type="scientific">Lingula anatina</name>
    <name type="common">Brachiopod</name>
    <name type="synonym">Lingula unguis</name>
    <dbReference type="NCBI Taxonomy" id="7574"/>
    <lineage>
        <taxon>Eukaryota</taxon>
        <taxon>Metazoa</taxon>
        <taxon>Spiralia</taxon>
        <taxon>Lophotrochozoa</taxon>
        <taxon>Brachiopoda</taxon>
        <taxon>Linguliformea</taxon>
        <taxon>Lingulata</taxon>
        <taxon>Lingulida</taxon>
        <taxon>Linguloidea</taxon>
        <taxon>Lingulidae</taxon>
        <taxon>Lingula</taxon>
    </lineage>
</organism>
<sequence>MYYTRWIHSSVKSYIETMDGFRKARLMNCRARPGSAYVPTDVEHIANMVTHGIWILPSFAAGVWMVNLAHTPLQYLTSVIYGMALMALFITSTTFHTISYTGKCMSWKNVFHIGDRAVIYIFIAASYTPWLTLKDMQTWGMQTLWLVWLAAVLGIVYQYTFHEKYKWLETILYVVLGACPAVSVVAMKNVSGLTEMAFGGMVYIIGVFFFKCDGVLPFAHAIWHCFVFVGAAFHYYAVCKYLLGPHNVEAS</sequence>
<dbReference type="InterPro" id="IPR005744">
    <property type="entry name" value="Hy-lIII"/>
</dbReference>
<keyword evidence="7" id="KW-0862">Zinc</keyword>
<dbReference type="GO" id="GO:0140911">
    <property type="term" value="F:pore-forming activity"/>
    <property type="evidence" value="ECO:0007669"/>
    <property type="project" value="InterPro"/>
</dbReference>
<dbReference type="RefSeq" id="XP_013404587.1">
    <property type="nucleotide sequence ID" value="XM_013549133.2"/>
</dbReference>
<dbReference type="OrthoDB" id="186812at2759"/>
<evidence type="ECO:0000256" key="5">
    <source>
        <dbReference type="ARBA" id="ARBA00022989"/>
    </source>
</evidence>
<dbReference type="Pfam" id="PF03006">
    <property type="entry name" value="HlyIII"/>
    <property type="match status" value="1"/>
</dbReference>
<dbReference type="InParanoid" id="A0A1S3J2F0"/>
<name>A0A1S3J2F0_LINAN</name>
<keyword evidence="7" id="KW-0479">Metal-binding</keyword>
<dbReference type="InterPro" id="IPR004254">
    <property type="entry name" value="AdipoR/HlyIII-related"/>
</dbReference>
<feature type="transmembrane region" description="Helical" evidence="8">
    <location>
        <begin position="53"/>
        <end position="73"/>
    </location>
</feature>
<evidence type="ECO:0000313" key="10">
    <source>
        <dbReference type="RefSeq" id="XP_013404587.1"/>
    </source>
</evidence>
<feature type="transmembrane region" description="Helical" evidence="8">
    <location>
        <begin position="139"/>
        <end position="159"/>
    </location>
</feature>
<dbReference type="GeneID" id="106169619"/>
<evidence type="ECO:0000256" key="6">
    <source>
        <dbReference type="ARBA" id="ARBA00023136"/>
    </source>
</evidence>
<keyword evidence="3" id="KW-1003">Cell membrane</keyword>
<feature type="binding site" evidence="7">
    <location>
        <position position="96"/>
    </location>
    <ligand>
        <name>Zn(2+)</name>
        <dbReference type="ChEBI" id="CHEBI:29105"/>
    </ligand>
</feature>
<reference evidence="10" key="1">
    <citation type="submission" date="2025-08" db="UniProtKB">
        <authorList>
            <consortium name="RefSeq"/>
        </authorList>
    </citation>
    <scope>IDENTIFICATION</scope>
    <source>
        <tissue evidence="10">Gonads</tissue>
    </source>
</reference>
<dbReference type="STRING" id="7574.A0A1S3J2F0"/>
<evidence type="ECO:0000256" key="7">
    <source>
        <dbReference type="PIRSR" id="PIRSR604254-1"/>
    </source>
</evidence>
<comment type="subcellular location">
    <subcellularLocation>
        <location evidence="1">Cell membrane</location>
        <topology evidence="1">Multi-pass membrane protein</topology>
    </subcellularLocation>
</comment>
<dbReference type="FunCoup" id="A0A1S3J2F0">
    <property type="interactions" value="146"/>
</dbReference>
<feature type="transmembrane region" description="Helical" evidence="8">
    <location>
        <begin position="79"/>
        <end position="101"/>
    </location>
</feature>
<feature type="binding site" evidence="7">
    <location>
        <position position="220"/>
    </location>
    <ligand>
        <name>Zn(2+)</name>
        <dbReference type="ChEBI" id="CHEBI:29105"/>
    </ligand>
</feature>
<evidence type="ECO:0000256" key="3">
    <source>
        <dbReference type="ARBA" id="ARBA00022475"/>
    </source>
</evidence>
<keyword evidence="5 8" id="KW-1133">Transmembrane helix</keyword>
<feature type="transmembrane region" description="Helical" evidence="8">
    <location>
        <begin position="171"/>
        <end position="187"/>
    </location>
</feature>